<organism evidence="1 2">
    <name type="scientific">Haematococcus lacustris</name>
    <name type="common">Green alga</name>
    <name type="synonym">Haematococcus pluvialis</name>
    <dbReference type="NCBI Taxonomy" id="44745"/>
    <lineage>
        <taxon>Eukaryota</taxon>
        <taxon>Viridiplantae</taxon>
        <taxon>Chlorophyta</taxon>
        <taxon>core chlorophytes</taxon>
        <taxon>Chlorophyceae</taxon>
        <taxon>CS clade</taxon>
        <taxon>Chlamydomonadales</taxon>
        <taxon>Haematococcaceae</taxon>
        <taxon>Haematococcus</taxon>
    </lineage>
</organism>
<dbReference type="Proteomes" id="UP000485058">
    <property type="component" value="Unassembled WGS sequence"/>
</dbReference>
<protein>
    <submittedName>
        <fullName evidence="1">Uncharacterized protein</fullName>
    </submittedName>
</protein>
<reference evidence="1 2" key="1">
    <citation type="submission" date="2020-02" db="EMBL/GenBank/DDBJ databases">
        <title>Draft genome sequence of Haematococcus lacustris strain NIES-144.</title>
        <authorList>
            <person name="Morimoto D."/>
            <person name="Nakagawa S."/>
            <person name="Yoshida T."/>
            <person name="Sawayama S."/>
        </authorList>
    </citation>
    <scope>NUCLEOTIDE SEQUENCE [LARGE SCALE GENOMIC DNA]</scope>
    <source>
        <strain evidence="1 2">NIES-144</strain>
    </source>
</reference>
<proteinExistence type="predicted"/>
<sequence length="125" mass="13877">NERNDGLICRRAGQGSQRRKLDLSHIAMAMGMGMWDGGHGWMDDVESDDDIEVVRSLKRSSVVVGSHLADLAPPQRLPRMDCPVWENEEFGRATTVDEQQQSTGVLQCGLQQTACCSRQQVCCNN</sequence>
<comment type="caution">
    <text evidence="1">The sequence shown here is derived from an EMBL/GenBank/DDBJ whole genome shotgun (WGS) entry which is preliminary data.</text>
</comment>
<evidence type="ECO:0000313" key="2">
    <source>
        <dbReference type="Proteomes" id="UP000485058"/>
    </source>
</evidence>
<dbReference type="EMBL" id="BLLF01004104">
    <property type="protein sequence ID" value="GFH28923.1"/>
    <property type="molecule type" value="Genomic_DNA"/>
</dbReference>
<gene>
    <name evidence="1" type="ORF">HaLaN_27492</name>
</gene>
<dbReference type="AlphaFoldDB" id="A0A6A0A925"/>
<keyword evidence="2" id="KW-1185">Reference proteome</keyword>
<feature type="non-terminal residue" evidence="1">
    <location>
        <position position="1"/>
    </location>
</feature>
<accession>A0A6A0A925</accession>
<name>A0A6A0A925_HAELA</name>
<evidence type="ECO:0000313" key="1">
    <source>
        <dbReference type="EMBL" id="GFH28923.1"/>
    </source>
</evidence>